<dbReference type="GO" id="GO:0005524">
    <property type="term" value="F:ATP binding"/>
    <property type="evidence" value="ECO:0007669"/>
    <property type="project" value="UniProtKB-KW"/>
</dbReference>
<organism evidence="4 5">
    <name type="scientific">Arcicella aurantiaca</name>
    <dbReference type="NCBI Taxonomy" id="591202"/>
    <lineage>
        <taxon>Bacteria</taxon>
        <taxon>Pseudomonadati</taxon>
        <taxon>Bacteroidota</taxon>
        <taxon>Cytophagia</taxon>
        <taxon>Cytophagales</taxon>
        <taxon>Flectobacillaceae</taxon>
        <taxon>Arcicella</taxon>
    </lineage>
</organism>
<gene>
    <name evidence="4" type="ORF">LV89_04299</name>
</gene>
<keyword evidence="5" id="KW-1185">Reference proteome</keyword>
<proteinExistence type="predicted"/>
<evidence type="ECO:0000313" key="4">
    <source>
        <dbReference type="EMBL" id="PWK17852.1"/>
    </source>
</evidence>
<dbReference type="RefSeq" id="WP_109744958.1">
    <property type="nucleotide sequence ID" value="NZ_QGGO01000033.1"/>
</dbReference>
<dbReference type="SUPFAM" id="SSF56801">
    <property type="entry name" value="Acetyl-CoA synthetase-like"/>
    <property type="match status" value="1"/>
</dbReference>
<protein>
    <submittedName>
        <fullName evidence="4">Long-chain acyl-CoA synthetase</fullName>
    </submittedName>
</protein>
<accession>A0A316DK17</accession>
<dbReference type="GO" id="GO:0004467">
    <property type="term" value="F:long-chain fatty acid-CoA ligase activity"/>
    <property type="evidence" value="ECO:0007669"/>
    <property type="project" value="TreeGrafter"/>
</dbReference>
<dbReference type="OrthoDB" id="9778383at2"/>
<reference evidence="4 5" key="1">
    <citation type="submission" date="2018-05" db="EMBL/GenBank/DDBJ databases">
        <title>Genomic Encyclopedia of Archaeal and Bacterial Type Strains, Phase II (KMG-II): from individual species to whole genera.</title>
        <authorList>
            <person name="Goeker M."/>
        </authorList>
    </citation>
    <scope>NUCLEOTIDE SEQUENCE [LARGE SCALE GENOMIC DNA]</scope>
    <source>
        <strain evidence="4 5">DSM 22214</strain>
    </source>
</reference>
<dbReference type="Proteomes" id="UP000245489">
    <property type="component" value="Unassembled WGS sequence"/>
</dbReference>
<dbReference type="Gene3D" id="3.40.50.12780">
    <property type="entry name" value="N-terminal domain of ligase-like"/>
    <property type="match status" value="1"/>
</dbReference>
<keyword evidence="1" id="KW-0547">Nucleotide-binding</keyword>
<name>A0A316DK17_9BACT</name>
<evidence type="ECO:0000313" key="5">
    <source>
        <dbReference type="Proteomes" id="UP000245489"/>
    </source>
</evidence>
<dbReference type="GO" id="GO:0016020">
    <property type="term" value="C:membrane"/>
    <property type="evidence" value="ECO:0007669"/>
    <property type="project" value="TreeGrafter"/>
</dbReference>
<dbReference type="Pfam" id="PF23562">
    <property type="entry name" value="AMP-binding_C_3"/>
    <property type="match status" value="1"/>
</dbReference>
<dbReference type="InterPro" id="IPR000873">
    <property type="entry name" value="AMP-dep_synth/lig_dom"/>
</dbReference>
<dbReference type="EMBL" id="QGGO01000033">
    <property type="protein sequence ID" value="PWK17852.1"/>
    <property type="molecule type" value="Genomic_DNA"/>
</dbReference>
<dbReference type="InterPro" id="IPR020845">
    <property type="entry name" value="AMP-binding_CS"/>
</dbReference>
<dbReference type="CDD" id="cd05907">
    <property type="entry name" value="VL_LC_FACS_like"/>
    <property type="match status" value="1"/>
</dbReference>
<evidence type="ECO:0000259" key="3">
    <source>
        <dbReference type="Pfam" id="PF00501"/>
    </source>
</evidence>
<keyword evidence="2" id="KW-0067">ATP-binding</keyword>
<evidence type="ECO:0000256" key="2">
    <source>
        <dbReference type="ARBA" id="ARBA00022840"/>
    </source>
</evidence>
<sequence length="590" mass="66144">MKSNPNITRVFDLLEHCVLPVNKNDAFANKVNGEWKKYSATEVIEIVDKVSIGLLKLGVQKDDKIAIISPNRPEWNFIELGVQQLGAVSVPMYPTITIEDYRYIFSDAEVKFIFVADSNLLNKVKQATESLEGIQGIYTFDKIKGANNWSEVTDLANGEDNAQLQPYKDAVKPEDLLTLIYTSGTTGQPKGVMLTHDNIVSNIDGLVEAKALDLLPEDKALSFLPLCHIYERTDIYVYMYNGVSIYYAESMETIADNLKEVKPHVFATVPRLLEKVYDKIVAKGYELSGIKKQLFFWALNLGLKYDPMKPMGWWYDTQLKIARKLIFSKWQEALGGNIKLVASGSAALQPRLSRIFWAAGIPIAEGYGLTETSPVISASILTDFRIGCVGTILPNVELKIAEDGEICVKGPSIMKGYYKKPQATAEAIDADGWFHTGDIGELSEGKYLKITDRKKEIFKTSGGKYVAPQLVENKLKESVLIEQAIVVGEGQKFPSALLVPEFNALKDWCSRSGIEYSDDAQMIKNPKVKEKFDEEVKGLMKNIAQYEQVKKVELLPCLFTIDNGELTPTLKLKRKVIHSKYKNLIEGMYE</sequence>
<dbReference type="InterPro" id="IPR042099">
    <property type="entry name" value="ANL_N_sf"/>
</dbReference>
<dbReference type="PANTHER" id="PTHR43272:SF33">
    <property type="entry name" value="AMP-BINDING DOMAIN-CONTAINING PROTEIN-RELATED"/>
    <property type="match status" value="1"/>
</dbReference>
<feature type="domain" description="AMP-dependent synthetase/ligase" evidence="3">
    <location>
        <begin position="31"/>
        <end position="418"/>
    </location>
</feature>
<dbReference type="Pfam" id="PF00501">
    <property type="entry name" value="AMP-binding"/>
    <property type="match status" value="1"/>
</dbReference>
<dbReference type="PANTHER" id="PTHR43272">
    <property type="entry name" value="LONG-CHAIN-FATTY-ACID--COA LIGASE"/>
    <property type="match status" value="1"/>
</dbReference>
<dbReference type="AlphaFoldDB" id="A0A316DK17"/>
<dbReference type="PROSITE" id="PS00455">
    <property type="entry name" value="AMP_BINDING"/>
    <property type="match status" value="1"/>
</dbReference>
<comment type="caution">
    <text evidence="4">The sequence shown here is derived from an EMBL/GenBank/DDBJ whole genome shotgun (WGS) entry which is preliminary data.</text>
</comment>
<evidence type="ECO:0000256" key="1">
    <source>
        <dbReference type="ARBA" id="ARBA00022741"/>
    </source>
</evidence>